<evidence type="ECO:0000259" key="1">
    <source>
        <dbReference type="PROSITE" id="PS51384"/>
    </source>
</evidence>
<dbReference type="PROSITE" id="PS51384">
    <property type="entry name" value="FAD_FR"/>
    <property type="match status" value="1"/>
</dbReference>
<sequence length="265" mass="29249">MIKRRTPETRRPLRTRVLRAERISEHFAVVTVGGPELADFVPMGFDQWCRVFFRREGQRDLRLPTASGNGWMRQCMLMGKATRPWVRNYTVRAFRPEALELDIEIVVHEGGSPGSAFAQGARPGDEVGIFDEGITYLHPGRARQLIVADESAVPAALAILECAPADLEATVFLEVPAASDIRQVRAPAGAEVHWLARGGRGRRPGEVVLDALGASGPPEPPRYAWIAGESRLATGIRRWLTHERRAPRSDVASMGYWRAGRASPG</sequence>
<dbReference type="EMBL" id="CP059572">
    <property type="protein sequence ID" value="QXJ22287.1"/>
    <property type="molecule type" value="Genomic_DNA"/>
</dbReference>
<dbReference type="InterPro" id="IPR017938">
    <property type="entry name" value="Riboflavin_synthase-like_b-brl"/>
</dbReference>
<organism evidence="2 3">
    <name type="scientific">Actinomadura graeca</name>
    <dbReference type="NCBI Taxonomy" id="2750812"/>
    <lineage>
        <taxon>Bacteria</taxon>
        <taxon>Bacillati</taxon>
        <taxon>Actinomycetota</taxon>
        <taxon>Actinomycetes</taxon>
        <taxon>Streptosporangiales</taxon>
        <taxon>Thermomonosporaceae</taxon>
        <taxon>Actinomadura</taxon>
    </lineage>
</organism>
<accession>A0ABX8QXV4</accession>
<name>A0ABX8QXV4_9ACTN</name>
<dbReference type="InterPro" id="IPR039374">
    <property type="entry name" value="SIP_fam"/>
</dbReference>
<reference evidence="2" key="1">
    <citation type="submission" date="2020-07" db="EMBL/GenBank/DDBJ databases">
        <authorList>
            <person name="Tarantini F.S."/>
            <person name="Hong K.W."/>
            <person name="Chan K.G."/>
        </authorList>
    </citation>
    <scope>NUCLEOTIDE SEQUENCE</scope>
    <source>
        <strain evidence="2">32-07</strain>
    </source>
</reference>
<dbReference type="Gene3D" id="2.40.30.10">
    <property type="entry name" value="Translation factors"/>
    <property type="match status" value="1"/>
</dbReference>
<dbReference type="CDD" id="cd06193">
    <property type="entry name" value="siderophore_interacting"/>
    <property type="match status" value="1"/>
</dbReference>
<feature type="domain" description="FAD-binding FR-type" evidence="1">
    <location>
        <begin position="10"/>
        <end position="139"/>
    </location>
</feature>
<dbReference type="Gene3D" id="3.40.50.80">
    <property type="entry name" value="Nucleotide-binding domain of ferredoxin-NADP reductase (FNR) module"/>
    <property type="match status" value="1"/>
</dbReference>
<evidence type="ECO:0000313" key="3">
    <source>
        <dbReference type="Proteomes" id="UP001049518"/>
    </source>
</evidence>
<dbReference type="Proteomes" id="UP001049518">
    <property type="component" value="Chromosome"/>
</dbReference>
<dbReference type="Pfam" id="PF04954">
    <property type="entry name" value="SIP"/>
    <property type="match status" value="1"/>
</dbReference>
<dbReference type="InterPro" id="IPR007037">
    <property type="entry name" value="SIP_rossman_dom"/>
</dbReference>
<dbReference type="RefSeq" id="WP_231335508.1">
    <property type="nucleotide sequence ID" value="NZ_CP059572.1"/>
</dbReference>
<dbReference type="InterPro" id="IPR039261">
    <property type="entry name" value="FNR_nucleotide-bd"/>
</dbReference>
<dbReference type="InterPro" id="IPR017927">
    <property type="entry name" value="FAD-bd_FR_type"/>
</dbReference>
<gene>
    <name evidence="2" type="ORF">AGRA3207_003268</name>
</gene>
<proteinExistence type="predicted"/>
<dbReference type="SUPFAM" id="SSF63380">
    <property type="entry name" value="Riboflavin synthase domain-like"/>
    <property type="match status" value="1"/>
</dbReference>
<dbReference type="PANTHER" id="PTHR30157">
    <property type="entry name" value="FERRIC REDUCTASE, NADPH-DEPENDENT"/>
    <property type="match status" value="1"/>
</dbReference>
<evidence type="ECO:0000313" key="2">
    <source>
        <dbReference type="EMBL" id="QXJ22287.1"/>
    </source>
</evidence>
<keyword evidence="3" id="KW-1185">Reference proteome</keyword>
<dbReference type="Pfam" id="PF08021">
    <property type="entry name" value="FAD_binding_9"/>
    <property type="match status" value="1"/>
</dbReference>
<dbReference type="PANTHER" id="PTHR30157:SF0">
    <property type="entry name" value="NADPH-DEPENDENT FERRIC-CHELATE REDUCTASE"/>
    <property type="match status" value="1"/>
</dbReference>
<protein>
    <submittedName>
        <fullName evidence="2">Siderophore-interacting protein</fullName>
    </submittedName>
</protein>
<dbReference type="InterPro" id="IPR013113">
    <property type="entry name" value="SIP_FAD-bd"/>
</dbReference>